<organism evidence="13 14">
    <name type="scientific">Hymenobacter luteus</name>
    <dbReference type="NCBI Taxonomy" id="1411122"/>
    <lineage>
        <taxon>Bacteria</taxon>
        <taxon>Pseudomonadati</taxon>
        <taxon>Bacteroidota</taxon>
        <taxon>Cytophagia</taxon>
        <taxon>Cytophagales</taxon>
        <taxon>Hymenobacteraceae</taxon>
        <taxon>Hymenobacter</taxon>
    </lineage>
</organism>
<dbReference type="GO" id="GO:0005524">
    <property type="term" value="F:ATP binding"/>
    <property type="evidence" value="ECO:0007669"/>
    <property type="project" value="UniProtKB-UniRule"/>
</dbReference>
<dbReference type="InterPro" id="IPR018163">
    <property type="entry name" value="Thr/Ala-tRNA-synth_IIc_edit"/>
</dbReference>
<sequence length="925" mass="102874">MPFGPGQLGFRIGKVAKIVAATGVAHPYTSLMSLPTASHVRQQFLDFFASKGHHIVPSAPIVVKDDPTLLFINSGMAPFKDYFLGNKPAPFKRIADTQKCLRVSGKHNDLEEVGYDTYHHTMFEMLGNWSFGDYFKKDAIAWAWELLTEVYKLPKDRLYVTYFEGDQGDGLGPDTETQELWRQYTSDDRILPGNKKDNFWEMGDTGPCGPCTEIHIDLRDEAEVAQKGGAELVNADHPQVVEIWNNVFMEFERRADKSLLKLPQQNVDTGMGFERLMMAVSGVKSNYDTDVFQPLIQFIAAEAGLQYHGTAPATVNDQPATENEKTDIAIRVIADHIRTISFTIADGQLPSNVKAGYVIRRILRRAVRYAFSSLNQKQPFLYKLVPVLADQMASIFPELKQQQQFVQRVIEEEEIAFLKTLENGLRRLETLEEGFRQNGNRIDGKTAFELSDTFGFPLDLTALIAREKGLTVDEEGFKKELDAQKNRSRNAQEAEQSDWTIVTESEEQPAFVGYDQEQAPARILRYRRTDRKGKTEYQVVLDQTPFYAESGGQIGDTGYLVSPLSKVRVLDTKKENDLIVHTVLDLPQDLDADFSAEVDHARRDQIRRNHTATHLLQAALREVVGTHVAQKGSLVNEKLLRFDFSHFTKVTDDQLRQVETIVNRKIREQIPLDERRNVPIDEAKALGATALFGEKYGEFVRVITFDREFSVELCGGTHVRTTGDIGFFKITSESAVGAGVRRIEAVTAEAAEAFVNQQLDLLGQVREALGNPQHLIPSIEKQTEEIAGLRKQIEQFAQQSINQQKDQLVGQVKPLNGVSFLAAQVQATSADALKTLAFNLRQAVPNLVAVLGAEIDGKPQLAVMLDDELAKGGKLNASQLVRELAKEIQGGGGGQPFFATAGGKNLGGLGAAVGKAEALVVEKLA</sequence>
<dbReference type="SUPFAM" id="SSF50447">
    <property type="entry name" value="Translation proteins"/>
    <property type="match status" value="1"/>
</dbReference>
<feature type="binding site" evidence="11">
    <location>
        <position position="610"/>
    </location>
    <ligand>
        <name>Zn(2+)</name>
        <dbReference type="ChEBI" id="CHEBI:29105"/>
    </ligand>
</feature>
<dbReference type="FunFam" id="3.30.930.10:FF:000011">
    <property type="entry name" value="Alanine--tRNA ligase, cytoplasmic"/>
    <property type="match status" value="1"/>
</dbReference>
<dbReference type="Gene3D" id="3.10.310.40">
    <property type="match status" value="1"/>
</dbReference>
<dbReference type="PRINTS" id="PR00980">
    <property type="entry name" value="TRNASYNTHALA"/>
</dbReference>
<keyword evidence="7 11" id="KW-0067">ATP-binding</keyword>
<dbReference type="PANTHER" id="PTHR11777">
    <property type="entry name" value="ALANYL-TRNA SYNTHETASE"/>
    <property type="match status" value="1"/>
</dbReference>
<dbReference type="InterPro" id="IPR045864">
    <property type="entry name" value="aa-tRNA-synth_II/BPL/LPL"/>
</dbReference>
<dbReference type="Proteomes" id="UP000532746">
    <property type="component" value="Unassembled WGS sequence"/>
</dbReference>
<dbReference type="SUPFAM" id="SSF55186">
    <property type="entry name" value="ThrRS/AlaRS common domain"/>
    <property type="match status" value="1"/>
</dbReference>
<evidence type="ECO:0000259" key="12">
    <source>
        <dbReference type="PROSITE" id="PS50860"/>
    </source>
</evidence>
<keyword evidence="6 11" id="KW-0862">Zinc</keyword>
<dbReference type="GO" id="GO:0004813">
    <property type="term" value="F:alanine-tRNA ligase activity"/>
    <property type="evidence" value="ECO:0007669"/>
    <property type="project" value="UniProtKB-UniRule"/>
</dbReference>
<dbReference type="SUPFAM" id="SSF101353">
    <property type="entry name" value="Putative anticodon-binding domain of alanyl-tRNA synthetase (AlaRS)"/>
    <property type="match status" value="1"/>
</dbReference>
<evidence type="ECO:0000256" key="11">
    <source>
        <dbReference type="HAMAP-Rule" id="MF_00036"/>
    </source>
</evidence>
<gene>
    <name evidence="11" type="primary">alaS</name>
    <name evidence="13" type="ORF">HNQ93_002548</name>
</gene>
<dbReference type="EC" id="6.1.1.7" evidence="11"/>
<name>A0A7W9T2U3_9BACT</name>
<dbReference type="GO" id="GO:0002161">
    <property type="term" value="F:aminoacyl-tRNA deacylase activity"/>
    <property type="evidence" value="ECO:0007669"/>
    <property type="project" value="TreeGrafter"/>
</dbReference>
<evidence type="ECO:0000256" key="9">
    <source>
        <dbReference type="ARBA" id="ARBA00022917"/>
    </source>
</evidence>
<evidence type="ECO:0000256" key="5">
    <source>
        <dbReference type="ARBA" id="ARBA00022741"/>
    </source>
</evidence>
<keyword evidence="2 11" id="KW-0820">tRNA-binding</keyword>
<evidence type="ECO:0000256" key="3">
    <source>
        <dbReference type="ARBA" id="ARBA00022598"/>
    </source>
</evidence>
<dbReference type="GO" id="GO:0008270">
    <property type="term" value="F:zinc ion binding"/>
    <property type="evidence" value="ECO:0007669"/>
    <property type="project" value="UniProtKB-UniRule"/>
</dbReference>
<dbReference type="InterPro" id="IPR018165">
    <property type="entry name" value="Ala-tRNA-synth_IIc_core"/>
</dbReference>
<dbReference type="Pfam" id="PF02272">
    <property type="entry name" value="DHHA1"/>
    <property type="match status" value="1"/>
</dbReference>
<dbReference type="HAMAP" id="MF_00036_B">
    <property type="entry name" value="Ala_tRNA_synth_B"/>
    <property type="match status" value="1"/>
</dbReference>
<dbReference type="Pfam" id="PF01411">
    <property type="entry name" value="tRNA-synt_2c"/>
    <property type="match status" value="1"/>
</dbReference>
<comment type="catalytic activity">
    <reaction evidence="11">
        <text>tRNA(Ala) + L-alanine + ATP = L-alanyl-tRNA(Ala) + AMP + diphosphate</text>
        <dbReference type="Rhea" id="RHEA:12540"/>
        <dbReference type="Rhea" id="RHEA-COMP:9657"/>
        <dbReference type="Rhea" id="RHEA-COMP:9923"/>
        <dbReference type="ChEBI" id="CHEBI:30616"/>
        <dbReference type="ChEBI" id="CHEBI:33019"/>
        <dbReference type="ChEBI" id="CHEBI:57972"/>
        <dbReference type="ChEBI" id="CHEBI:78442"/>
        <dbReference type="ChEBI" id="CHEBI:78497"/>
        <dbReference type="ChEBI" id="CHEBI:456215"/>
        <dbReference type="EC" id="6.1.1.7"/>
    </reaction>
</comment>
<dbReference type="InterPro" id="IPR018164">
    <property type="entry name" value="Ala-tRNA-synth_IIc_N"/>
</dbReference>
<dbReference type="FunFam" id="3.30.980.10:FF:000004">
    <property type="entry name" value="Alanine--tRNA ligase, cytoplasmic"/>
    <property type="match status" value="1"/>
</dbReference>
<dbReference type="NCBIfam" id="TIGR00344">
    <property type="entry name" value="alaS"/>
    <property type="match status" value="1"/>
</dbReference>
<dbReference type="SMART" id="SM00863">
    <property type="entry name" value="tRNA_SAD"/>
    <property type="match status" value="1"/>
</dbReference>
<dbReference type="PROSITE" id="PS50860">
    <property type="entry name" value="AA_TRNA_LIGASE_II_ALA"/>
    <property type="match status" value="1"/>
</dbReference>
<dbReference type="PANTHER" id="PTHR11777:SF9">
    <property type="entry name" value="ALANINE--TRNA LIGASE, CYTOPLASMIC"/>
    <property type="match status" value="1"/>
</dbReference>
<keyword evidence="4 11" id="KW-0479">Metal-binding</keyword>
<evidence type="ECO:0000313" key="13">
    <source>
        <dbReference type="EMBL" id="MBB6059688.1"/>
    </source>
</evidence>
<dbReference type="CDD" id="cd00673">
    <property type="entry name" value="AlaRS_core"/>
    <property type="match status" value="1"/>
</dbReference>
<comment type="caution">
    <text evidence="13">The sequence shown here is derived from an EMBL/GenBank/DDBJ whole genome shotgun (WGS) entry which is preliminary data.</text>
</comment>
<dbReference type="FunFam" id="3.10.310.40:FF:000001">
    <property type="entry name" value="Alanine--tRNA ligase"/>
    <property type="match status" value="1"/>
</dbReference>
<comment type="subcellular location">
    <subcellularLocation>
        <location evidence="11">Cytoplasm</location>
    </subcellularLocation>
</comment>
<dbReference type="GO" id="GO:0005737">
    <property type="term" value="C:cytoplasm"/>
    <property type="evidence" value="ECO:0007669"/>
    <property type="project" value="UniProtKB-SubCell"/>
</dbReference>
<feature type="binding site" evidence="11">
    <location>
        <position position="714"/>
    </location>
    <ligand>
        <name>Zn(2+)</name>
        <dbReference type="ChEBI" id="CHEBI:29105"/>
    </ligand>
</feature>
<dbReference type="InterPro" id="IPR023033">
    <property type="entry name" value="Ala_tRNA_ligase_euk/bac"/>
</dbReference>
<dbReference type="Gene3D" id="3.30.54.20">
    <property type="match status" value="1"/>
</dbReference>
<feature type="domain" description="Alanyl-transfer RNA synthetases family profile" evidence="12">
    <location>
        <begin position="35"/>
        <end position="757"/>
    </location>
</feature>
<feature type="binding site" evidence="11">
    <location>
        <position position="718"/>
    </location>
    <ligand>
        <name>Zn(2+)</name>
        <dbReference type="ChEBI" id="CHEBI:29105"/>
    </ligand>
</feature>
<dbReference type="EMBL" id="JACHGG010000003">
    <property type="protein sequence ID" value="MBB6059688.1"/>
    <property type="molecule type" value="Genomic_DNA"/>
</dbReference>
<keyword evidence="11" id="KW-0963">Cytoplasm</keyword>
<dbReference type="AlphaFoldDB" id="A0A7W9T2U3"/>
<comment type="cofactor">
    <cofactor evidence="11">
        <name>Zn(2+)</name>
        <dbReference type="ChEBI" id="CHEBI:29105"/>
    </cofactor>
    <text evidence="11">Binds 1 zinc ion per subunit.</text>
</comment>
<dbReference type="InterPro" id="IPR050058">
    <property type="entry name" value="Ala-tRNA_ligase"/>
</dbReference>
<keyword evidence="3 11" id="KW-0436">Ligase</keyword>
<evidence type="ECO:0000256" key="8">
    <source>
        <dbReference type="ARBA" id="ARBA00022884"/>
    </source>
</evidence>
<dbReference type="FunFam" id="3.30.54.20:FF:000001">
    <property type="entry name" value="Alanine--tRNA ligase"/>
    <property type="match status" value="1"/>
</dbReference>
<evidence type="ECO:0000256" key="2">
    <source>
        <dbReference type="ARBA" id="ARBA00022555"/>
    </source>
</evidence>
<dbReference type="Gene3D" id="3.30.930.10">
    <property type="entry name" value="Bira Bifunctional Protein, Domain 2"/>
    <property type="match status" value="1"/>
</dbReference>
<evidence type="ECO:0000256" key="6">
    <source>
        <dbReference type="ARBA" id="ARBA00022833"/>
    </source>
</evidence>
<evidence type="ECO:0000313" key="14">
    <source>
        <dbReference type="Proteomes" id="UP000532746"/>
    </source>
</evidence>
<keyword evidence="14" id="KW-1185">Reference proteome</keyword>
<proteinExistence type="inferred from homology"/>
<keyword evidence="5 11" id="KW-0547">Nucleotide-binding</keyword>
<dbReference type="InterPro" id="IPR018162">
    <property type="entry name" value="Ala-tRNA-ligase_IIc_anticod-bd"/>
</dbReference>
<dbReference type="Gene3D" id="2.40.30.130">
    <property type="match status" value="1"/>
</dbReference>
<feature type="binding site" evidence="11">
    <location>
        <position position="614"/>
    </location>
    <ligand>
        <name>Zn(2+)</name>
        <dbReference type="ChEBI" id="CHEBI:29105"/>
    </ligand>
</feature>
<dbReference type="Gene3D" id="3.30.980.10">
    <property type="entry name" value="Threonyl-trna Synthetase, Chain A, domain 2"/>
    <property type="match status" value="1"/>
</dbReference>
<dbReference type="InterPro" id="IPR003156">
    <property type="entry name" value="DHHA1_dom"/>
</dbReference>
<evidence type="ECO:0000256" key="4">
    <source>
        <dbReference type="ARBA" id="ARBA00022723"/>
    </source>
</evidence>
<comment type="function">
    <text evidence="11">Catalyzes the attachment of alanine to tRNA(Ala) in a two-step reaction: alanine is first activated by ATP to form Ala-AMP and then transferred to the acceptor end of tRNA(Ala). Also edits incorrectly charged Ser-tRNA(Ala) and Gly-tRNA(Ala) via its editing domain.</text>
</comment>
<dbReference type="InterPro" id="IPR002318">
    <property type="entry name" value="Ala-tRNA-lgiase_IIc"/>
</dbReference>
<protein>
    <recommendedName>
        <fullName evidence="11">Alanine--tRNA ligase</fullName>
        <ecNumber evidence="11">6.1.1.7</ecNumber>
    </recommendedName>
    <alternativeName>
        <fullName evidence="11">Alanyl-tRNA synthetase</fullName>
        <shortName evidence="11">AlaRS</shortName>
    </alternativeName>
</protein>
<comment type="similarity">
    <text evidence="1 11">Belongs to the class-II aminoacyl-tRNA synthetase family.</text>
</comment>
<dbReference type="GO" id="GO:0000049">
    <property type="term" value="F:tRNA binding"/>
    <property type="evidence" value="ECO:0007669"/>
    <property type="project" value="UniProtKB-KW"/>
</dbReference>
<dbReference type="Pfam" id="PF07973">
    <property type="entry name" value="tRNA_SAD"/>
    <property type="match status" value="1"/>
</dbReference>
<evidence type="ECO:0000256" key="7">
    <source>
        <dbReference type="ARBA" id="ARBA00022840"/>
    </source>
</evidence>
<keyword evidence="9 11" id="KW-0648">Protein biosynthesis</keyword>
<dbReference type="InterPro" id="IPR009000">
    <property type="entry name" value="Transl_B-barrel_sf"/>
</dbReference>
<dbReference type="InterPro" id="IPR012947">
    <property type="entry name" value="tRNA_SAD"/>
</dbReference>
<dbReference type="GO" id="GO:0006419">
    <property type="term" value="P:alanyl-tRNA aminoacylation"/>
    <property type="evidence" value="ECO:0007669"/>
    <property type="project" value="UniProtKB-UniRule"/>
</dbReference>
<reference evidence="13 14" key="1">
    <citation type="submission" date="2020-08" db="EMBL/GenBank/DDBJ databases">
        <title>Genomic Encyclopedia of Type Strains, Phase IV (KMG-IV): sequencing the most valuable type-strain genomes for metagenomic binning, comparative biology and taxonomic classification.</title>
        <authorList>
            <person name="Goeker M."/>
        </authorList>
    </citation>
    <scope>NUCLEOTIDE SEQUENCE [LARGE SCALE GENOMIC DNA]</scope>
    <source>
        <strain evidence="13 14">DSM 26718</strain>
    </source>
</reference>
<evidence type="ECO:0000256" key="10">
    <source>
        <dbReference type="ARBA" id="ARBA00023146"/>
    </source>
</evidence>
<evidence type="ECO:0000256" key="1">
    <source>
        <dbReference type="ARBA" id="ARBA00008226"/>
    </source>
</evidence>
<keyword evidence="10 11" id="KW-0030">Aminoacyl-tRNA synthetase</keyword>
<keyword evidence="8 11" id="KW-0694">RNA-binding</keyword>
<dbReference type="SUPFAM" id="SSF55681">
    <property type="entry name" value="Class II aaRS and biotin synthetases"/>
    <property type="match status" value="1"/>
</dbReference>
<accession>A0A7W9T2U3</accession>
<comment type="domain">
    <text evidence="11">Consists of three domains; the N-terminal catalytic domain, the editing domain and the C-terminal C-Ala domain. The editing domain removes incorrectly charged amino acids, while the C-Ala domain, along with tRNA(Ala), serves as a bridge to cooperatively bring together the editing and aminoacylation centers thus stimulating deacylation of misacylated tRNAs.</text>
</comment>